<keyword evidence="5" id="KW-1185">Reference proteome</keyword>
<dbReference type="InterPro" id="IPR036291">
    <property type="entry name" value="NAD(P)-bd_dom_sf"/>
</dbReference>
<gene>
    <name evidence="4" type="ORF">EYC79_02040</name>
</gene>
<organism evidence="4 5">
    <name type="scientific">Agrobacterium cavarae</name>
    <dbReference type="NCBI Taxonomy" id="2528239"/>
    <lineage>
        <taxon>Bacteria</taxon>
        <taxon>Pseudomonadati</taxon>
        <taxon>Pseudomonadota</taxon>
        <taxon>Alphaproteobacteria</taxon>
        <taxon>Hyphomicrobiales</taxon>
        <taxon>Rhizobiaceae</taxon>
        <taxon>Rhizobium/Agrobacterium group</taxon>
        <taxon>Agrobacterium</taxon>
    </lineage>
</organism>
<accession>A0ABY1YD99</accession>
<proteinExistence type="inferred from homology"/>
<evidence type="ECO:0000256" key="2">
    <source>
        <dbReference type="ARBA" id="ARBA00023002"/>
    </source>
</evidence>
<dbReference type="EMBL" id="SISF01000020">
    <property type="protein sequence ID" value="TBN18464.1"/>
    <property type="molecule type" value="Genomic_DNA"/>
</dbReference>
<dbReference type="Proteomes" id="UP000294239">
    <property type="component" value="Unassembled WGS sequence"/>
</dbReference>
<dbReference type="Pfam" id="PF00106">
    <property type="entry name" value="adh_short"/>
    <property type="match status" value="1"/>
</dbReference>
<dbReference type="InterPro" id="IPR002347">
    <property type="entry name" value="SDR_fam"/>
</dbReference>
<dbReference type="SUPFAM" id="SSF51735">
    <property type="entry name" value="NAD(P)-binding Rossmann-fold domains"/>
    <property type="match status" value="1"/>
</dbReference>
<protein>
    <submittedName>
        <fullName evidence="4">SDR family oxidoreductase</fullName>
    </submittedName>
</protein>
<evidence type="ECO:0000313" key="4">
    <source>
        <dbReference type="EMBL" id="TBN18464.1"/>
    </source>
</evidence>
<comment type="caution">
    <text evidence="4">The sequence shown here is derived from an EMBL/GenBank/DDBJ whole genome shotgun (WGS) entry which is preliminary data.</text>
</comment>
<dbReference type="CDD" id="cd05233">
    <property type="entry name" value="SDR_c"/>
    <property type="match status" value="1"/>
</dbReference>
<name>A0ABY1YD99_9HYPH</name>
<keyword evidence="2" id="KW-0560">Oxidoreductase</keyword>
<evidence type="ECO:0000256" key="1">
    <source>
        <dbReference type="ARBA" id="ARBA00006484"/>
    </source>
</evidence>
<dbReference type="PANTHER" id="PTHR44196">
    <property type="entry name" value="DEHYDROGENASE/REDUCTASE SDR FAMILY MEMBER 7B"/>
    <property type="match status" value="1"/>
</dbReference>
<evidence type="ECO:0000313" key="5">
    <source>
        <dbReference type="Proteomes" id="UP000294239"/>
    </source>
</evidence>
<dbReference type="RefSeq" id="WP_111850967.1">
    <property type="nucleotide sequence ID" value="NZ_SISF01000020.1"/>
</dbReference>
<dbReference type="PRINTS" id="PR00080">
    <property type="entry name" value="SDRFAMILY"/>
</dbReference>
<dbReference type="PRINTS" id="PR00081">
    <property type="entry name" value="GDHRDH"/>
</dbReference>
<sequence>MSHLSNKIVWVTGAGSGIGEASAIALAEAGAVVVLTGRRMHALEAVAERIAVAGGRSVIMQGDLTDASQVQAIADSIVQQFGKLDILVNNAGINIRDRSSADLKPAGVDILLATNLAAAFYCVTSVLPIFRAEGGGLMIHTASWLGRHSHKLAGAGYSATKHAVVAMSHAINMEEFSNNIRSCVLCPGEVATPVLENRPVPVPQSERDRMLQPQDLADMVLMVASLPSRICVNEIVLSPTWNRMFLSQEQSGLVAPRQDAVA</sequence>
<evidence type="ECO:0000256" key="3">
    <source>
        <dbReference type="RuleBase" id="RU000363"/>
    </source>
</evidence>
<comment type="similarity">
    <text evidence="1 3">Belongs to the short-chain dehydrogenases/reductases (SDR) family.</text>
</comment>
<dbReference type="Gene3D" id="3.40.50.720">
    <property type="entry name" value="NAD(P)-binding Rossmann-like Domain"/>
    <property type="match status" value="1"/>
</dbReference>
<reference evidence="4 5" key="1">
    <citation type="submission" date="2019-02" db="EMBL/GenBank/DDBJ databases">
        <title>Current taxonomic status of genus Agrobacterium and description of Agrobacterium cavarae sp. nov. isolated from maize roots.</title>
        <authorList>
            <person name="Flores-Felix J.D."/>
            <person name="Menendez E."/>
            <person name="Ramirez-Bahena M.H."/>
            <person name="Garcia-Fraile P."/>
            <person name="Velazquez E."/>
        </authorList>
    </citation>
    <scope>NUCLEOTIDE SEQUENCE [LARGE SCALE GENOMIC DNA]</scope>
    <source>
        <strain evidence="4 5">RZME10</strain>
    </source>
</reference>
<dbReference type="PANTHER" id="PTHR44196:SF1">
    <property type="entry name" value="DEHYDROGENASE_REDUCTASE SDR FAMILY MEMBER 7B"/>
    <property type="match status" value="1"/>
</dbReference>
<dbReference type="GeneID" id="301039951"/>